<keyword evidence="3" id="KW-0560">Oxidoreductase</keyword>
<evidence type="ECO:0000313" key="3">
    <source>
        <dbReference type="EMBL" id="SCM67830.1"/>
    </source>
</evidence>
<evidence type="ECO:0000256" key="1">
    <source>
        <dbReference type="SAM" id="SignalP"/>
    </source>
</evidence>
<reference evidence="4" key="1">
    <citation type="submission" date="2016-09" db="EMBL/GenBank/DDBJ databases">
        <authorList>
            <person name="Wibberg D."/>
        </authorList>
    </citation>
    <scope>NUCLEOTIDE SEQUENCE [LARGE SCALE GENOMIC DNA]</scope>
</reference>
<feature type="signal peptide" evidence="1">
    <location>
        <begin position="1"/>
        <end position="18"/>
    </location>
</feature>
<dbReference type="InterPro" id="IPR011042">
    <property type="entry name" value="6-blade_b-propeller_TolB-like"/>
</dbReference>
<dbReference type="RefSeq" id="WP_072706474.1">
    <property type="nucleotide sequence ID" value="NZ_FMJB01000050.1"/>
</dbReference>
<gene>
    <name evidence="3" type="primary">yliI</name>
    <name evidence="3" type="ORF">KARMA_2036</name>
</gene>
<accession>A0A1M4MYY7</accession>
<dbReference type="EC" id="1.1.5.-" evidence="3"/>
<dbReference type="PANTHER" id="PTHR19328:SF75">
    <property type="entry name" value="ALDOSE SUGAR DEHYDROGENASE YLII"/>
    <property type="match status" value="1"/>
</dbReference>
<keyword evidence="1" id="KW-0732">Signal</keyword>
<dbReference type="PANTHER" id="PTHR19328">
    <property type="entry name" value="HEDGEHOG-INTERACTING PROTEIN"/>
    <property type="match status" value="1"/>
</dbReference>
<evidence type="ECO:0000259" key="2">
    <source>
        <dbReference type="Pfam" id="PF07995"/>
    </source>
</evidence>
<dbReference type="AlphaFoldDB" id="A0A1M4MYY7"/>
<evidence type="ECO:0000313" key="4">
    <source>
        <dbReference type="Proteomes" id="UP000184085"/>
    </source>
</evidence>
<dbReference type="Pfam" id="PF07995">
    <property type="entry name" value="GSDH"/>
    <property type="match status" value="1"/>
</dbReference>
<proteinExistence type="predicted"/>
<organism evidence="3 4">
    <name type="scientific">Donghicola eburneus</name>
    <dbReference type="NCBI Taxonomy" id="393278"/>
    <lineage>
        <taxon>Bacteria</taxon>
        <taxon>Pseudomonadati</taxon>
        <taxon>Pseudomonadota</taxon>
        <taxon>Alphaproteobacteria</taxon>
        <taxon>Rhodobacterales</taxon>
        <taxon>Roseobacteraceae</taxon>
        <taxon>Donghicola</taxon>
    </lineage>
</organism>
<dbReference type="InterPro" id="IPR011041">
    <property type="entry name" value="Quinoprot_gluc/sorb_DH_b-prop"/>
</dbReference>
<protein>
    <submittedName>
        <fullName evidence="3">Soluble aldose sugar dehydrogenase YliI</fullName>
        <ecNumber evidence="3">1.1.5.-</ecNumber>
    </submittedName>
</protein>
<feature type="chain" id="PRO_5009906618" evidence="1">
    <location>
        <begin position="19"/>
        <end position="354"/>
    </location>
</feature>
<keyword evidence="4" id="KW-1185">Reference proteome</keyword>
<dbReference type="SUPFAM" id="SSF50952">
    <property type="entry name" value="Soluble quinoprotein glucose dehydrogenase"/>
    <property type="match status" value="1"/>
</dbReference>
<dbReference type="GO" id="GO:0016491">
    <property type="term" value="F:oxidoreductase activity"/>
    <property type="evidence" value="ECO:0007669"/>
    <property type="project" value="UniProtKB-KW"/>
</dbReference>
<dbReference type="Proteomes" id="UP000184085">
    <property type="component" value="Unassembled WGS sequence"/>
</dbReference>
<feature type="domain" description="Glucose/Sorbosone dehydrogenase" evidence="2">
    <location>
        <begin position="29"/>
        <end position="351"/>
    </location>
</feature>
<sequence>MRRSILALTICLAGAAHAEPEITPVARGFDAPWAVGFLPDGGILVTEKAGELILLSDGTATRIGGLPQIREIGQGGLLDVMVPRDFADSREVFLSYAKNLSSGQGTALTRGILADGASELTDVRDLFVMTAGSSGGNHFGSRIVEATDGTLFLTIGERGDADLAQDLNRHNGSVIRINRDGSVPEDNPFVGQSGVQPEIYSYGHRNPQGAALDAQGNLWVDEHGARGGDEINRIKRGANYGWPVISYGRHYSGARIGEGTAKDGMEQPEFYWDPSIAPSGMAIYSGALNDEWKGDFLVGSLKFDMIARVDADTMQEVERIQTPETMRVRDVVEGPDGAIYFLSEINGALYRLEP</sequence>
<name>A0A1M4MYY7_9RHOB</name>
<dbReference type="EMBL" id="FMJB01000050">
    <property type="protein sequence ID" value="SCM67830.1"/>
    <property type="molecule type" value="Genomic_DNA"/>
</dbReference>
<dbReference type="InterPro" id="IPR012938">
    <property type="entry name" value="Glc/Sorbosone_DH"/>
</dbReference>
<dbReference type="Gene3D" id="2.120.10.30">
    <property type="entry name" value="TolB, C-terminal domain"/>
    <property type="match status" value="1"/>
</dbReference>